<evidence type="ECO:0000313" key="2">
    <source>
        <dbReference type="EMBL" id="ABA93943.1"/>
    </source>
</evidence>
<organism evidence="2">
    <name type="scientific">Oryza sativa subsp. japonica</name>
    <name type="common">Rice</name>
    <dbReference type="NCBI Taxonomy" id="39947"/>
    <lineage>
        <taxon>Eukaryota</taxon>
        <taxon>Viridiplantae</taxon>
        <taxon>Streptophyta</taxon>
        <taxon>Embryophyta</taxon>
        <taxon>Tracheophyta</taxon>
        <taxon>Spermatophyta</taxon>
        <taxon>Magnoliopsida</taxon>
        <taxon>Liliopsida</taxon>
        <taxon>Poales</taxon>
        <taxon>Poaceae</taxon>
        <taxon>BOP clade</taxon>
        <taxon>Oryzoideae</taxon>
        <taxon>Oryzeae</taxon>
        <taxon>Oryzinae</taxon>
        <taxon>Oryza</taxon>
        <taxon>Oryza sativa</taxon>
    </lineage>
</organism>
<protein>
    <submittedName>
        <fullName evidence="2">Retrotransposon protein, putative, Ty3-gypsy subclass</fullName>
    </submittedName>
</protein>
<name>Q2R3J2_ORYSJ</name>
<gene>
    <name evidence="2" type="ordered locus">LOC_Os11g31750</name>
</gene>
<reference evidence="2" key="3">
    <citation type="submission" date="2006-01" db="EMBL/GenBank/DDBJ databases">
        <authorList>
            <person name="Buell R."/>
        </authorList>
    </citation>
    <scope>NUCLEOTIDE SEQUENCE</scope>
</reference>
<accession>Q2R3J2</accession>
<dbReference type="AlphaFoldDB" id="Q2R3J2"/>
<reference evidence="2" key="2">
    <citation type="submission" date="2005-04" db="EMBL/GenBank/DDBJ databases">
        <authorList>
            <person name="Buell C.R."/>
            <person name="Wing R.A."/>
            <person name="McCombie W.A."/>
            <person name="Ouyang S."/>
        </authorList>
    </citation>
    <scope>NUCLEOTIDE SEQUENCE</scope>
</reference>
<reference evidence="2" key="1">
    <citation type="journal article" date="2005" name="BMC Biol.">
        <title>The sequence of rice chromosomes 11 and 12, rich in disease resistance genes and recent gene duplications.</title>
        <authorList>
            <consortium name="The rice chromosomes 11 and 12 sequencing consortia"/>
        </authorList>
    </citation>
    <scope>NUCLEOTIDE SEQUENCE [LARGE SCALE GENOMIC DNA]</scope>
</reference>
<feature type="region of interest" description="Disordered" evidence="1">
    <location>
        <begin position="1"/>
        <end position="26"/>
    </location>
</feature>
<dbReference type="EMBL" id="DP000010">
    <property type="protein sequence ID" value="ABA93943.1"/>
    <property type="molecule type" value="Genomic_DNA"/>
</dbReference>
<sequence length="71" mass="7897">MDEIEENCQSLESVGFPSQGRSDRRSRWLATPYHRKACRCCDRACRLVKKVANRRSGGIHLGVSGYGGGIN</sequence>
<proteinExistence type="predicted"/>
<evidence type="ECO:0000256" key="1">
    <source>
        <dbReference type="SAM" id="MobiDB-lite"/>
    </source>
</evidence>